<dbReference type="GO" id="GO:0001881">
    <property type="term" value="P:receptor recycling"/>
    <property type="evidence" value="ECO:0007669"/>
    <property type="project" value="TreeGrafter"/>
</dbReference>
<dbReference type="PROSITE" id="PS50003">
    <property type="entry name" value="PH_DOMAIN"/>
    <property type="match status" value="1"/>
</dbReference>
<reference evidence="3" key="1">
    <citation type="submission" date="2020-11" db="EMBL/GenBank/DDBJ databases">
        <authorList>
            <person name="Tran Van P."/>
        </authorList>
    </citation>
    <scope>NUCLEOTIDE SEQUENCE</scope>
</reference>
<dbReference type="EMBL" id="CAJPVJ010009016">
    <property type="protein sequence ID" value="CAG2172288.1"/>
    <property type="molecule type" value="Genomic_DNA"/>
</dbReference>
<organism evidence="3">
    <name type="scientific">Oppiella nova</name>
    <dbReference type="NCBI Taxonomy" id="334625"/>
    <lineage>
        <taxon>Eukaryota</taxon>
        <taxon>Metazoa</taxon>
        <taxon>Ecdysozoa</taxon>
        <taxon>Arthropoda</taxon>
        <taxon>Chelicerata</taxon>
        <taxon>Arachnida</taxon>
        <taxon>Acari</taxon>
        <taxon>Acariformes</taxon>
        <taxon>Sarcoptiformes</taxon>
        <taxon>Oribatida</taxon>
        <taxon>Brachypylina</taxon>
        <taxon>Oppioidea</taxon>
        <taxon>Oppiidae</taxon>
        <taxon>Oppiella</taxon>
    </lineage>
</organism>
<dbReference type="InterPro" id="IPR001849">
    <property type="entry name" value="PH_domain"/>
</dbReference>
<dbReference type="SUPFAM" id="SSF50729">
    <property type="entry name" value="PH domain-like"/>
    <property type="match status" value="1"/>
</dbReference>
<feature type="domain" description="PH" evidence="2">
    <location>
        <begin position="18"/>
        <end position="131"/>
    </location>
</feature>
<dbReference type="GO" id="GO:0005829">
    <property type="term" value="C:cytosol"/>
    <property type="evidence" value="ECO:0007669"/>
    <property type="project" value="GOC"/>
</dbReference>
<evidence type="ECO:0000313" key="4">
    <source>
        <dbReference type="Proteomes" id="UP000728032"/>
    </source>
</evidence>
<dbReference type="SMART" id="SM00233">
    <property type="entry name" value="PH"/>
    <property type="match status" value="1"/>
</dbReference>
<dbReference type="AlphaFoldDB" id="A0A7R9QR03"/>
<dbReference type="InterPro" id="IPR011993">
    <property type="entry name" value="PH-like_dom_sf"/>
</dbReference>
<gene>
    <name evidence="3" type="ORF">ONB1V03_LOCUS11746</name>
</gene>
<dbReference type="Gene3D" id="2.30.29.30">
    <property type="entry name" value="Pleckstrin-homology domain (PH domain)/Phosphotyrosine-binding domain (PTB)"/>
    <property type="match status" value="1"/>
</dbReference>
<name>A0A7R9QR03_9ACAR</name>
<keyword evidence="4" id="KW-1185">Reference proteome</keyword>
<dbReference type="EMBL" id="OC923841">
    <property type="protein sequence ID" value="CAD7655101.1"/>
    <property type="molecule type" value="Genomic_DNA"/>
</dbReference>
<protein>
    <recommendedName>
        <fullName evidence="2">PH domain-containing protein</fullName>
    </recommendedName>
</protein>
<dbReference type="OrthoDB" id="10261837at2759"/>
<proteinExistence type="predicted"/>
<dbReference type="Proteomes" id="UP000728032">
    <property type="component" value="Unassembled WGS sequence"/>
</dbReference>
<dbReference type="PANTHER" id="PTHR22902:SF53">
    <property type="entry name" value="INOSITOL PHOSPHATASE INTERACTING PROTEIN, ISOFORM A"/>
    <property type="match status" value="1"/>
</dbReference>
<evidence type="ECO:0000256" key="1">
    <source>
        <dbReference type="SAM" id="MobiDB-lite"/>
    </source>
</evidence>
<dbReference type="GO" id="GO:0007032">
    <property type="term" value="P:endosome organization"/>
    <property type="evidence" value="ECO:0007669"/>
    <property type="project" value="TreeGrafter"/>
</dbReference>
<sequence length="242" mass="27996">MKINERTLVQVVHSRQTPEDKSGWLWKRGDLNKSFQKRWCVLKGNLFYYFDKRTDREPLGLIILEGCRVELAEHETEMFAFKIDFGSDDHNQTVGHNHSQQSCAQMRTYVLGTDSQQDMESWMKALSCASYDYLKMIVSELQTRLDDIHQLQDNRRRQRDSAGASAAAGGSGGQHSARINPFDAEVPDLMDVKAVGQSFQPSDTGILFTRRPFAEIHELYGFKFREYLQQNRDKQRPNLLDQ</sequence>
<dbReference type="GO" id="GO:0055037">
    <property type="term" value="C:recycling endosome"/>
    <property type="evidence" value="ECO:0007669"/>
    <property type="project" value="TreeGrafter"/>
</dbReference>
<dbReference type="PANTHER" id="PTHR22902">
    <property type="entry name" value="SESQUIPEDALIAN"/>
    <property type="match status" value="1"/>
</dbReference>
<dbReference type="Pfam" id="PF00169">
    <property type="entry name" value="PH"/>
    <property type="match status" value="1"/>
</dbReference>
<feature type="region of interest" description="Disordered" evidence="1">
    <location>
        <begin position="153"/>
        <end position="179"/>
    </location>
</feature>
<evidence type="ECO:0000259" key="2">
    <source>
        <dbReference type="PROSITE" id="PS50003"/>
    </source>
</evidence>
<dbReference type="InterPro" id="IPR045188">
    <property type="entry name" value="Boi1/Boi2-like"/>
</dbReference>
<dbReference type="GO" id="GO:0005802">
    <property type="term" value="C:trans-Golgi network"/>
    <property type="evidence" value="ECO:0007669"/>
    <property type="project" value="TreeGrafter"/>
</dbReference>
<dbReference type="GO" id="GO:0005769">
    <property type="term" value="C:early endosome"/>
    <property type="evidence" value="ECO:0007669"/>
    <property type="project" value="TreeGrafter"/>
</dbReference>
<evidence type="ECO:0000313" key="3">
    <source>
        <dbReference type="EMBL" id="CAD7655101.1"/>
    </source>
</evidence>
<accession>A0A7R9QR03</accession>
<dbReference type="GO" id="GO:0042147">
    <property type="term" value="P:retrograde transport, endosome to Golgi"/>
    <property type="evidence" value="ECO:0007669"/>
    <property type="project" value="TreeGrafter"/>
</dbReference>
<dbReference type="CDD" id="cd13288">
    <property type="entry name" value="PH_Ses"/>
    <property type="match status" value="1"/>
</dbReference>